<dbReference type="Proteomes" id="UP000286594">
    <property type="component" value="Unassembled WGS sequence"/>
</dbReference>
<comment type="caution">
    <text evidence="2">The sequence shown here is derived from an EMBL/GenBank/DDBJ whole genome shotgun (WGS) entry which is preliminary data.</text>
</comment>
<evidence type="ECO:0000313" key="2">
    <source>
        <dbReference type="EMBL" id="RWR44556.1"/>
    </source>
</evidence>
<sequence length="287" mass="32523">MKLFYCKLEAGNFGDDLNEWIWDHLLPGWREWDPEVTLVGVGTLINAPNLLPYAERRMVIMGSGVGYGGGTIPALDPKWDVRCLRGPRSAMLLGLPESIGITDPATMLSDLPVFGAEERSAKPIFVPHWESVSLVNWQEACRRCNVEFVDPRGDARHVIGKISRAPLVLAESMHAAIIADTFRVPWIPIRIGRSFLASKWQDFFMSNGIEAEIEPLHEDRIRFPSRIGPISTRKLARKFHCQILNIHAARDLQMALKRPAFLSQDATLNRNKERFQEALDKVRRVYG</sequence>
<feature type="domain" description="Polysaccharide pyruvyl transferase" evidence="1">
    <location>
        <begin position="57"/>
        <end position="190"/>
    </location>
</feature>
<protein>
    <submittedName>
        <fullName evidence="2">Polysaccharide pyruvyl transferase family protein</fullName>
    </submittedName>
</protein>
<keyword evidence="2" id="KW-0808">Transferase</keyword>
<dbReference type="OrthoDB" id="9803627at2"/>
<gene>
    <name evidence="2" type="ORF">EOW65_18590</name>
</gene>
<proteinExistence type="predicted"/>
<dbReference type="GO" id="GO:0016740">
    <property type="term" value="F:transferase activity"/>
    <property type="evidence" value="ECO:0007669"/>
    <property type="project" value="UniProtKB-KW"/>
</dbReference>
<name>A0A443L5W3_9RHOB</name>
<evidence type="ECO:0000259" key="1">
    <source>
        <dbReference type="Pfam" id="PF04230"/>
    </source>
</evidence>
<dbReference type="RefSeq" id="WP_128151988.1">
    <property type="nucleotide sequence ID" value="NZ_SAVB01000030.1"/>
</dbReference>
<dbReference type="EMBL" id="SAVB01000030">
    <property type="protein sequence ID" value="RWR44556.1"/>
    <property type="molecule type" value="Genomic_DNA"/>
</dbReference>
<dbReference type="Pfam" id="PF04230">
    <property type="entry name" value="PS_pyruv_trans"/>
    <property type="match status" value="1"/>
</dbReference>
<reference evidence="2 3" key="1">
    <citation type="submission" date="2019-01" db="EMBL/GenBank/DDBJ databases">
        <title>Sinorhodobacter populi sp. nov. isolated from the symptomatic bark tissue of Populus euramericana canker.</title>
        <authorList>
            <person name="Xu G."/>
        </authorList>
    </citation>
    <scope>NUCLEOTIDE SEQUENCE [LARGE SCALE GENOMIC DNA]</scope>
    <source>
        <strain evidence="2 3">CCTCC AB2012026</strain>
    </source>
</reference>
<organism evidence="2 3">
    <name type="scientific">Paenirhodobacter ferrireducens</name>
    <dbReference type="NCBI Taxonomy" id="1215032"/>
    <lineage>
        <taxon>Bacteria</taxon>
        <taxon>Pseudomonadati</taxon>
        <taxon>Pseudomonadota</taxon>
        <taxon>Alphaproteobacteria</taxon>
        <taxon>Rhodobacterales</taxon>
        <taxon>Rhodobacter group</taxon>
        <taxon>Paenirhodobacter</taxon>
    </lineage>
</organism>
<keyword evidence="3" id="KW-1185">Reference proteome</keyword>
<accession>A0A443L5W3</accession>
<dbReference type="AlphaFoldDB" id="A0A443L5W3"/>
<evidence type="ECO:0000313" key="3">
    <source>
        <dbReference type="Proteomes" id="UP000286594"/>
    </source>
</evidence>
<dbReference type="InterPro" id="IPR007345">
    <property type="entry name" value="Polysacch_pyruvyl_Trfase"/>
</dbReference>